<dbReference type="EMBL" id="JAAZWO010000001">
    <property type="protein sequence ID" value="MBC2396311.1"/>
    <property type="molecule type" value="Genomic_DNA"/>
</dbReference>
<dbReference type="InterPro" id="IPR029070">
    <property type="entry name" value="Chitinase_insertion_sf"/>
</dbReference>
<evidence type="ECO:0000259" key="2">
    <source>
        <dbReference type="SMART" id="SM00636"/>
    </source>
</evidence>
<protein>
    <submittedName>
        <fullName evidence="3">Glycosyl hydrolase</fullName>
    </submittedName>
</protein>
<keyword evidence="1" id="KW-1133">Transmembrane helix</keyword>
<dbReference type="SUPFAM" id="SSF51445">
    <property type="entry name" value="(Trans)glycosidases"/>
    <property type="match status" value="1"/>
</dbReference>
<dbReference type="GO" id="GO:0016787">
    <property type="term" value="F:hydrolase activity"/>
    <property type="evidence" value="ECO:0007669"/>
    <property type="project" value="UniProtKB-KW"/>
</dbReference>
<dbReference type="Gene3D" id="3.20.20.80">
    <property type="entry name" value="Glycosidases"/>
    <property type="match status" value="1"/>
</dbReference>
<dbReference type="RefSeq" id="WP_173680063.1">
    <property type="nucleotide sequence ID" value="NZ_JAAZWO010000001.1"/>
</dbReference>
<dbReference type="PANTHER" id="PTHR46066">
    <property type="entry name" value="CHITINASE DOMAIN-CONTAINING PROTEIN 1 FAMILY MEMBER"/>
    <property type="match status" value="1"/>
</dbReference>
<dbReference type="Gene3D" id="3.10.50.10">
    <property type="match status" value="1"/>
</dbReference>
<feature type="transmembrane region" description="Helical" evidence="1">
    <location>
        <begin position="9"/>
        <end position="29"/>
    </location>
</feature>
<gene>
    <name evidence="3" type="ORF">HGG79_00780</name>
</gene>
<dbReference type="GO" id="GO:0005975">
    <property type="term" value="P:carbohydrate metabolic process"/>
    <property type="evidence" value="ECO:0007669"/>
    <property type="project" value="InterPro"/>
</dbReference>
<proteinExistence type="predicted"/>
<dbReference type="Proteomes" id="UP000563151">
    <property type="component" value="Unassembled WGS sequence"/>
</dbReference>
<reference evidence="3 4" key="1">
    <citation type="submission" date="2020-04" db="EMBL/GenBank/DDBJ databases">
        <title>Genomic insights into acetone-butanol-ethanol (ABE) fermentation by sequencing solventogenic clostridia strains.</title>
        <authorList>
            <person name="Brown S."/>
        </authorList>
    </citation>
    <scope>NUCLEOTIDE SEQUENCE [LARGE SCALE GENOMIC DNA]</scope>
    <source>
        <strain evidence="3 4">DJ011</strain>
    </source>
</reference>
<dbReference type="PANTHER" id="PTHR46066:SF2">
    <property type="entry name" value="CHITINASE DOMAIN-CONTAINING PROTEIN 1"/>
    <property type="match status" value="1"/>
</dbReference>
<name>A0A923IYE7_CLOTT</name>
<dbReference type="GO" id="GO:0008061">
    <property type="term" value="F:chitin binding"/>
    <property type="evidence" value="ECO:0007669"/>
    <property type="project" value="InterPro"/>
</dbReference>
<dbReference type="InterPro" id="IPR001223">
    <property type="entry name" value="Glyco_hydro18_cat"/>
</dbReference>
<dbReference type="InterPro" id="IPR017853">
    <property type="entry name" value="GH"/>
</dbReference>
<keyword evidence="1" id="KW-0812">Transmembrane</keyword>
<evidence type="ECO:0000313" key="4">
    <source>
        <dbReference type="Proteomes" id="UP000563151"/>
    </source>
</evidence>
<organism evidence="3 4">
    <name type="scientific">Clostridium tetanomorphum</name>
    <dbReference type="NCBI Taxonomy" id="1553"/>
    <lineage>
        <taxon>Bacteria</taxon>
        <taxon>Bacillati</taxon>
        <taxon>Bacillota</taxon>
        <taxon>Clostridia</taxon>
        <taxon>Eubacteriales</taxon>
        <taxon>Clostridiaceae</taxon>
        <taxon>Clostridium</taxon>
    </lineage>
</organism>
<sequence length="354" mass="40966">MSNNGRKNLIFTGLTLLILLIVSVIYIGVFSKENNSNNKDSNVEINKEEKIFAENINNLSAWVVYWDLESHKEIKVLDRQLKNVCYFAVSFNSNNELVMPEKLINHYKETKEYAYNKYITIVNDKINSDGSSLLKDTNLLKALLSDSDSRSKHIKEVINLAVKYGFYGIEIDYERIKNDMKLWDDYILFINELYKEAKEKGLELRVVLEPNTPIDKLKFNEGPTYVMMCYNLHGGFSKPGEKANPEFINRLIEKMSKVPGKKNFAIATGGFDWASNGKTMAVSEAEVKSILKKYNTKVQRHNESQCLFFNYKDEDNIEHEVWYGDITTLNFWMKGIAEKGYDISIWRLGGNLFQ</sequence>
<dbReference type="SMART" id="SM00636">
    <property type="entry name" value="Glyco_18"/>
    <property type="match status" value="1"/>
</dbReference>
<keyword evidence="3" id="KW-0378">Hydrolase</keyword>
<evidence type="ECO:0000313" key="3">
    <source>
        <dbReference type="EMBL" id="MBC2396311.1"/>
    </source>
</evidence>
<comment type="caution">
    <text evidence="3">The sequence shown here is derived from an EMBL/GenBank/DDBJ whole genome shotgun (WGS) entry which is preliminary data.</text>
</comment>
<accession>A0A923IYE7</accession>
<dbReference type="AlphaFoldDB" id="A0A923IYE7"/>
<keyword evidence="4" id="KW-1185">Reference proteome</keyword>
<feature type="domain" description="Chitinase II/V-like catalytic" evidence="2">
    <location>
        <begin position="60"/>
        <end position="351"/>
    </location>
</feature>
<evidence type="ECO:0000256" key="1">
    <source>
        <dbReference type="SAM" id="Phobius"/>
    </source>
</evidence>
<keyword evidence="1" id="KW-0472">Membrane</keyword>
<dbReference type="InterPro" id="IPR011583">
    <property type="entry name" value="Chitinase_II/V-like_cat"/>
</dbReference>
<dbReference type="Pfam" id="PF00704">
    <property type="entry name" value="Glyco_hydro_18"/>
    <property type="match status" value="1"/>
</dbReference>